<dbReference type="Gene3D" id="1.10.287.950">
    <property type="entry name" value="Methyl-accepting chemotaxis protein"/>
    <property type="match status" value="1"/>
</dbReference>
<protein>
    <submittedName>
        <fullName evidence="10">Putative drug exporter of the RND superfamily</fullName>
    </submittedName>
</protein>
<organism evidence="10 11">
    <name type="scientific">Shouchella lonarensis</name>
    <dbReference type="NCBI Taxonomy" id="1464122"/>
    <lineage>
        <taxon>Bacteria</taxon>
        <taxon>Bacillati</taxon>
        <taxon>Bacillota</taxon>
        <taxon>Bacilli</taxon>
        <taxon>Bacillales</taxon>
        <taxon>Bacillaceae</taxon>
        <taxon>Shouchella</taxon>
    </lineage>
</organism>
<dbReference type="Pfam" id="PF03176">
    <property type="entry name" value="MMPL"/>
    <property type="match status" value="2"/>
</dbReference>
<dbReference type="STRING" id="1464122.SAMN05421737_10451"/>
<dbReference type="InterPro" id="IPR004869">
    <property type="entry name" value="MMPL_dom"/>
</dbReference>
<dbReference type="PANTHER" id="PTHR33406">
    <property type="entry name" value="MEMBRANE PROTEIN MJ1562-RELATED"/>
    <property type="match status" value="1"/>
</dbReference>
<feature type="transmembrane region" description="Helical" evidence="8">
    <location>
        <begin position="312"/>
        <end position="334"/>
    </location>
</feature>
<dbReference type="SUPFAM" id="SSF58104">
    <property type="entry name" value="Methyl-accepting chemotaxis protein (MCP) signaling domain"/>
    <property type="match status" value="1"/>
</dbReference>
<dbReference type="Proteomes" id="UP000242662">
    <property type="component" value="Unassembled WGS sequence"/>
</dbReference>
<evidence type="ECO:0000256" key="7">
    <source>
        <dbReference type="SAM" id="Coils"/>
    </source>
</evidence>
<keyword evidence="6 8" id="KW-0472">Membrane</keyword>
<feature type="transmembrane region" description="Helical" evidence="8">
    <location>
        <begin position="204"/>
        <end position="226"/>
    </location>
</feature>
<feature type="transmembrane region" description="Helical" evidence="8">
    <location>
        <begin position="284"/>
        <end position="306"/>
    </location>
</feature>
<evidence type="ECO:0000256" key="5">
    <source>
        <dbReference type="ARBA" id="ARBA00022989"/>
    </source>
</evidence>
<keyword evidence="4 8" id="KW-0812">Transmembrane</keyword>
<feature type="transmembrane region" description="Helical" evidence="8">
    <location>
        <begin position="867"/>
        <end position="886"/>
    </location>
</feature>
<sequence length="1041" mass="111464">MKRVFNGRVLLLLLWVVLSVVSVLTLPDMGQLSRDKGDIRLPDSAQSIVARDLLQHMDDDNDETYDVVVVWHSGNNAALTAAQREEVDGIVRDLENKEELLGITKMTTHLDSEDIAAQLTADDETTVLTQLSVAESKGTIAEVREQLREVIDPEQVDVYLTGAKVISEDFASTTEDGIKKTEMIAVVFIIVVLVLVFRSPIVPLVSLLTVGVSYIVSLAIIANAVLHVDFPFSSFTQVFLIVILFGVGTDYNILLYTRFKEELSHTDDAWQAAKATIRTSGKTVVYSGLAVFIGFVSLALAEFTLYQAMSAVAIGVGVLVLVLTTLNPFFMALLGKKMFWPSKHFAGHGDSKMWAFLSHNAALRPVISIALVALLTVPFLWQYRGDVHYNDLLEVADHYESKQGINVIEDHFSSGFAAPATVVIDTEKRLDEQLPLRVLDELTEALSKVDGVSEVYSATRPTGERINGLYIDEQTGQLQDGLHDAGEGAFEIGDGLSEAEKKLADRDENGADHVQALIDGTGKAQTGATEVGKAVDQLAAGISEGAEGAQTLKDGLASLEENLALLQGATSELHAGYTELEQGLSGFGTKLTTVSETVSAALRGWEDMSDVVNDLLAQVPNAGSNAQIQDALAAVKEKKAHIDALSSELTQASQDYNEAMTSFRTANAALSEVNSSLTKMKDGAEELKEGAATLQTGLSEGASGSKELSTNTAQLASGLGQIKEGQTSLQTALTTLSEQMGALQDGLHAGSEGLNELRDGLADAEGFLGDLSGSAATHTFFVPDDVLTGDRFQASLDAYMSPNRETTKLTVILETNPYTVEAMDVISEVNETAAAALQGTVLDEATVAVGGQSAINADLREVASGDFLRTAVLMLVGIGIFLVIITRSVKLPIFIIGLLAFAYMTSLAVTEIVSKYLLGVEALSWNVPFFGFILLVAIGVDYSIFLLMRYNELPGDPLTAMKEAARHIGGVVISAAIILGGTFAALYPSGVLTLIQVATLVIVGLALLSVLLLPVMLPGLMRLDQILVRWSGRKRDFSEKG</sequence>
<gene>
    <name evidence="10" type="ORF">SAMN05421737_10451</name>
</gene>
<dbReference type="SUPFAM" id="SSF82866">
    <property type="entry name" value="Multidrug efflux transporter AcrB transmembrane domain"/>
    <property type="match status" value="2"/>
</dbReference>
<evidence type="ECO:0000313" key="11">
    <source>
        <dbReference type="Proteomes" id="UP000242662"/>
    </source>
</evidence>
<feature type="transmembrane region" description="Helical" evidence="8">
    <location>
        <begin position="925"/>
        <end position="947"/>
    </location>
</feature>
<comment type="similarity">
    <text evidence="2">Belongs to the resistance-nodulation-cell division (RND) (TC 2.A.6) family. MmpL subfamily.</text>
</comment>
<feature type="domain" description="Membrane transport protein MMPL" evidence="9">
    <location>
        <begin position="41"/>
        <end position="365"/>
    </location>
</feature>
<keyword evidence="3" id="KW-1003">Cell membrane</keyword>
<reference evidence="11" key="1">
    <citation type="submission" date="2016-09" db="EMBL/GenBank/DDBJ databases">
        <authorList>
            <person name="Varghese N."/>
            <person name="Submissions S."/>
        </authorList>
    </citation>
    <scope>NUCLEOTIDE SEQUENCE [LARGE SCALE GENOMIC DNA]</scope>
    <source>
        <strain evidence="11">25nlg</strain>
    </source>
</reference>
<evidence type="ECO:0000256" key="6">
    <source>
        <dbReference type="ARBA" id="ARBA00023136"/>
    </source>
</evidence>
<dbReference type="InterPro" id="IPR050545">
    <property type="entry name" value="Mycobact_MmpL"/>
</dbReference>
<feature type="transmembrane region" description="Helical" evidence="8">
    <location>
        <begin position="993"/>
        <end position="1017"/>
    </location>
</feature>
<comment type="subcellular location">
    <subcellularLocation>
        <location evidence="1">Cell membrane</location>
        <topology evidence="1">Multi-pass membrane protein</topology>
    </subcellularLocation>
</comment>
<feature type="transmembrane region" description="Helical" evidence="8">
    <location>
        <begin position="893"/>
        <end position="913"/>
    </location>
</feature>
<evidence type="ECO:0000256" key="2">
    <source>
        <dbReference type="ARBA" id="ARBA00010157"/>
    </source>
</evidence>
<keyword evidence="11" id="KW-1185">Reference proteome</keyword>
<evidence type="ECO:0000259" key="9">
    <source>
        <dbReference type="Pfam" id="PF03176"/>
    </source>
</evidence>
<feature type="transmembrane region" description="Helical" evidence="8">
    <location>
        <begin position="361"/>
        <end position="381"/>
    </location>
</feature>
<accession>A0A1G6HN60</accession>
<dbReference type="AlphaFoldDB" id="A0A1G6HN60"/>
<feature type="coiled-coil region" evidence="7">
    <location>
        <begin position="628"/>
        <end position="655"/>
    </location>
</feature>
<dbReference type="EMBL" id="FMYM01000004">
    <property type="protein sequence ID" value="SDB94876.1"/>
    <property type="molecule type" value="Genomic_DNA"/>
</dbReference>
<keyword evidence="5 8" id="KW-1133">Transmembrane helix</keyword>
<evidence type="ECO:0000256" key="4">
    <source>
        <dbReference type="ARBA" id="ARBA00022692"/>
    </source>
</evidence>
<feature type="transmembrane region" description="Helical" evidence="8">
    <location>
        <begin position="238"/>
        <end position="256"/>
    </location>
</feature>
<evidence type="ECO:0000256" key="1">
    <source>
        <dbReference type="ARBA" id="ARBA00004651"/>
    </source>
</evidence>
<dbReference type="Gene3D" id="1.20.1640.10">
    <property type="entry name" value="Multidrug efflux transporter AcrB transmembrane domain"/>
    <property type="match status" value="2"/>
</dbReference>
<dbReference type="RefSeq" id="WP_090775184.1">
    <property type="nucleotide sequence ID" value="NZ_FMYM01000004.1"/>
</dbReference>
<dbReference type="GO" id="GO:0005886">
    <property type="term" value="C:plasma membrane"/>
    <property type="evidence" value="ECO:0007669"/>
    <property type="project" value="UniProtKB-SubCell"/>
</dbReference>
<feature type="transmembrane region" description="Helical" evidence="8">
    <location>
        <begin position="181"/>
        <end position="197"/>
    </location>
</feature>
<feature type="domain" description="Membrane transport protein MMPL" evidence="9">
    <location>
        <begin position="774"/>
        <end position="1023"/>
    </location>
</feature>
<dbReference type="PANTHER" id="PTHR33406:SF6">
    <property type="entry name" value="MEMBRANE PROTEIN YDGH-RELATED"/>
    <property type="match status" value="1"/>
</dbReference>
<proteinExistence type="inferred from homology"/>
<name>A0A1G6HN60_9BACI</name>
<keyword evidence="7" id="KW-0175">Coiled coil</keyword>
<evidence type="ECO:0000256" key="8">
    <source>
        <dbReference type="SAM" id="Phobius"/>
    </source>
</evidence>
<evidence type="ECO:0000313" key="10">
    <source>
        <dbReference type="EMBL" id="SDB94876.1"/>
    </source>
</evidence>
<feature type="transmembrane region" description="Helical" evidence="8">
    <location>
        <begin position="968"/>
        <end position="987"/>
    </location>
</feature>
<evidence type="ECO:0000256" key="3">
    <source>
        <dbReference type="ARBA" id="ARBA00022475"/>
    </source>
</evidence>
<dbReference type="OrthoDB" id="9782006at2"/>